<dbReference type="PANTHER" id="PTHR14919:SF0">
    <property type="entry name" value="SPERM FLAGELLAR PROTEIN 2"/>
    <property type="match status" value="1"/>
</dbReference>
<reference evidence="2 3" key="1">
    <citation type="submission" date="2022-11" db="EMBL/GenBank/DDBJ databases">
        <title>Whole genome sequence of Eschrichtius robustus ER-17-0199.</title>
        <authorList>
            <person name="Bruniche-Olsen A."/>
            <person name="Black A.N."/>
            <person name="Fields C.J."/>
            <person name="Walden K."/>
            <person name="Dewoody J.A."/>
        </authorList>
    </citation>
    <scope>NUCLEOTIDE SEQUENCE [LARGE SCALE GENOMIC DNA]</scope>
    <source>
        <strain evidence="2">ER-17-0199</strain>
        <tissue evidence="2">Blubber</tissue>
    </source>
</reference>
<name>A0AB34H7T2_ESCRO</name>
<dbReference type="Proteomes" id="UP001159641">
    <property type="component" value="Unassembled WGS sequence"/>
</dbReference>
<dbReference type="GO" id="GO:0007288">
    <property type="term" value="P:sperm axoneme assembly"/>
    <property type="evidence" value="ECO:0007669"/>
    <property type="project" value="TreeGrafter"/>
</dbReference>
<sequence length="478" mass="56027">MSEILCQWLNQELKVSQTVSPKSFAKAFSNGYLIGEVLHKFALQDDFAEFSESRISSAKLNNFSRLEPTLHLLGVQFDQNVAHSIITEKPGAATKLLYQLYIALQRKKKGVLTGVETQTMQPLTNTKVQNVKSETFRDQRLSRRRQNEIMAKIQAAIIQIPKPASNRILKALDTQKMLKKKKEAEDVANEIKKFEALIKKDLQAKESASKTSLDTTDQTTTDLLNTYSDDDYIKKIQKRLEEDAFAREQREKRRRRLLMDQLIAHEAQEEAYREEQLINRLMRQSQQERRIAVQLMHVRHEKEVLRQNRIFREKQYEERRLKDFQDALDREAVNNISLKNPPKVTFDPSYQVKALARQAKIDFEEHALRVKEIHEQIAVERVQAHYKKHYSICAEILDQILDLSTKVADYRMLTNNLIPYKLMHDWKELFFNGKPIYEQASLKHLPAKLSAEQLTELEKRDLLDNNDYEEYKVPTDVE</sequence>
<dbReference type="GO" id="GO:0002177">
    <property type="term" value="C:manchette"/>
    <property type="evidence" value="ECO:0007669"/>
    <property type="project" value="TreeGrafter"/>
</dbReference>
<dbReference type="PANTHER" id="PTHR14919">
    <property type="entry name" value="KPL2-RELATED"/>
    <property type="match status" value="1"/>
</dbReference>
<dbReference type="InterPro" id="IPR054517">
    <property type="entry name" value="SPEF2_D5"/>
</dbReference>
<protein>
    <recommendedName>
        <fullName evidence="1">Calponin-homology (CH) domain-containing protein</fullName>
    </recommendedName>
</protein>
<dbReference type="GO" id="GO:0005737">
    <property type="term" value="C:cytoplasm"/>
    <property type="evidence" value="ECO:0007669"/>
    <property type="project" value="UniProtKB-ARBA"/>
</dbReference>
<evidence type="ECO:0000259" key="1">
    <source>
        <dbReference type="PROSITE" id="PS50021"/>
    </source>
</evidence>
<feature type="domain" description="Calponin-homology (CH)" evidence="1">
    <location>
        <begin position="1"/>
        <end position="105"/>
    </location>
</feature>
<accession>A0AB34H7T2</accession>
<dbReference type="PROSITE" id="PS50021">
    <property type="entry name" value="CH"/>
    <property type="match status" value="1"/>
</dbReference>
<dbReference type="Pfam" id="PF22946">
    <property type="entry name" value="SPEF2_D5"/>
    <property type="match status" value="2"/>
</dbReference>
<dbReference type="InterPro" id="IPR001715">
    <property type="entry name" value="CH_dom"/>
</dbReference>
<dbReference type="AlphaFoldDB" id="A0AB34H7T2"/>
<dbReference type="InterPro" id="IPR052634">
    <property type="entry name" value="Sperm_flagellar-bone_growth"/>
</dbReference>
<dbReference type="GO" id="GO:0097225">
    <property type="term" value="C:sperm midpiece"/>
    <property type="evidence" value="ECO:0007669"/>
    <property type="project" value="TreeGrafter"/>
</dbReference>
<dbReference type="Gene3D" id="1.10.418.10">
    <property type="entry name" value="Calponin-like domain"/>
    <property type="match status" value="1"/>
</dbReference>
<dbReference type="InterPro" id="IPR036872">
    <property type="entry name" value="CH_dom_sf"/>
</dbReference>
<organism evidence="2 3">
    <name type="scientific">Eschrichtius robustus</name>
    <name type="common">California gray whale</name>
    <name type="synonym">Eschrichtius gibbosus</name>
    <dbReference type="NCBI Taxonomy" id="9764"/>
    <lineage>
        <taxon>Eukaryota</taxon>
        <taxon>Metazoa</taxon>
        <taxon>Chordata</taxon>
        <taxon>Craniata</taxon>
        <taxon>Vertebrata</taxon>
        <taxon>Euteleostomi</taxon>
        <taxon>Mammalia</taxon>
        <taxon>Eutheria</taxon>
        <taxon>Laurasiatheria</taxon>
        <taxon>Artiodactyla</taxon>
        <taxon>Whippomorpha</taxon>
        <taxon>Cetacea</taxon>
        <taxon>Mysticeti</taxon>
        <taxon>Eschrichtiidae</taxon>
        <taxon>Eschrichtius</taxon>
    </lineage>
</organism>
<evidence type="ECO:0000313" key="3">
    <source>
        <dbReference type="Proteomes" id="UP001159641"/>
    </source>
</evidence>
<proteinExistence type="predicted"/>
<comment type="caution">
    <text evidence="2">The sequence shown here is derived from an EMBL/GenBank/DDBJ whole genome shotgun (WGS) entry which is preliminary data.</text>
</comment>
<gene>
    <name evidence="2" type="ORF">J1605_022982</name>
</gene>
<evidence type="ECO:0000313" key="2">
    <source>
        <dbReference type="EMBL" id="KAJ8787497.1"/>
    </source>
</evidence>
<dbReference type="Pfam" id="PF06294">
    <property type="entry name" value="CH_2"/>
    <property type="match status" value="1"/>
</dbReference>
<dbReference type="InterPro" id="IPR010441">
    <property type="entry name" value="CH_2"/>
</dbReference>
<keyword evidence="3" id="KW-1185">Reference proteome</keyword>
<dbReference type="EMBL" id="JAIQCJ010001787">
    <property type="protein sequence ID" value="KAJ8787497.1"/>
    <property type="molecule type" value="Genomic_DNA"/>
</dbReference>